<keyword evidence="2" id="KW-0963">Cytoplasm</keyword>
<proteinExistence type="predicted"/>
<dbReference type="GO" id="GO:0043565">
    <property type="term" value="F:sequence-specific DNA binding"/>
    <property type="evidence" value="ECO:0007669"/>
    <property type="project" value="InterPro"/>
</dbReference>
<dbReference type="InterPro" id="IPR003593">
    <property type="entry name" value="AAA+_ATPase"/>
</dbReference>
<evidence type="ECO:0000256" key="8">
    <source>
        <dbReference type="ARBA" id="ARBA00023159"/>
    </source>
</evidence>
<keyword evidence="3 10" id="KW-0597">Phosphoprotein</keyword>
<dbReference type="SUPFAM" id="SSF52172">
    <property type="entry name" value="CheY-like"/>
    <property type="match status" value="1"/>
</dbReference>
<dbReference type="FunFam" id="3.40.50.2300:FF:000018">
    <property type="entry name" value="DNA-binding transcriptional regulator NtrC"/>
    <property type="match status" value="1"/>
</dbReference>
<dbReference type="GO" id="GO:0006355">
    <property type="term" value="P:regulation of DNA-templated transcription"/>
    <property type="evidence" value="ECO:0007669"/>
    <property type="project" value="InterPro"/>
</dbReference>
<dbReference type="SUPFAM" id="SSF52540">
    <property type="entry name" value="P-loop containing nucleoside triphosphate hydrolases"/>
    <property type="match status" value="1"/>
</dbReference>
<dbReference type="Gene3D" id="3.40.50.300">
    <property type="entry name" value="P-loop containing nucleotide triphosphate hydrolases"/>
    <property type="match status" value="1"/>
</dbReference>
<dbReference type="Pfam" id="PF00072">
    <property type="entry name" value="Response_reg"/>
    <property type="match status" value="1"/>
</dbReference>
<evidence type="ECO:0000256" key="7">
    <source>
        <dbReference type="ARBA" id="ARBA00023125"/>
    </source>
</evidence>
<dbReference type="RefSeq" id="WP_120169625.1">
    <property type="nucleotide sequence ID" value="NZ_MCIB01000023.1"/>
</dbReference>
<accession>A0A419T199</accession>
<evidence type="ECO:0000259" key="12">
    <source>
        <dbReference type="PROSITE" id="PS50110"/>
    </source>
</evidence>
<dbReference type="AlphaFoldDB" id="A0A419T199"/>
<evidence type="ECO:0000256" key="6">
    <source>
        <dbReference type="ARBA" id="ARBA00023015"/>
    </source>
</evidence>
<dbReference type="InterPro" id="IPR011006">
    <property type="entry name" value="CheY-like_superfamily"/>
</dbReference>
<organism evidence="13 14">
    <name type="scientific">Thermohalobacter berrensis</name>
    <dbReference type="NCBI Taxonomy" id="99594"/>
    <lineage>
        <taxon>Bacteria</taxon>
        <taxon>Bacillati</taxon>
        <taxon>Bacillota</taxon>
        <taxon>Tissierellia</taxon>
        <taxon>Tissierellales</taxon>
        <taxon>Thermohalobacteraceae</taxon>
        <taxon>Thermohalobacter</taxon>
    </lineage>
</organism>
<dbReference type="Pfam" id="PF25601">
    <property type="entry name" value="AAA_lid_14"/>
    <property type="match status" value="1"/>
</dbReference>
<dbReference type="FunFam" id="3.40.50.300:FF:000006">
    <property type="entry name" value="DNA-binding transcriptional regulator NtrC"/>
    <property type="match status" value="1"/>
</dbReference>
<dbReference type="Gene3D" id="3.40.50.2300">
    <property type="match status" value="1"/>
</dbReference>
<evidence type="ECO:0000256" key="2">
    <source>
        <dbReference type="ARBA" id="ARBA00022490"/>
    </source>
</evidence>
<dbReference type="InterPro" id="IPR002078">
    <property type="entry name" value="Sigma_54_int"/>
</dbReference>
<keyword evidence="6" id="KW-0805">Transcription regulation</keyword>
<feature type="modified residue" description="4-aspartylphosphate" evidence="10">
    <location>
        <position position="53"/>
    </location>
</feature>
<dbReference type="GO" id="GO:0005524">
    <property type="term" value="F:ATP binding"/>
    <property type="evidence" value="ECO:0007669"/>
    <property type="project" value="UniProtKB-KW"/>
</dbReference>
<feature type="domain" description="Sigma-54 factor interaction" evidence="11">
    <location>
        <begin position="141"/>
        <end position="370"/>
    </location>
</feature>
<dbReference type="GO" id="GO:0000160">
    <property type="term" value="P:phosphorelay signal transduction system"/>
    <property type="evidence" value="ECO:0007669"/>
    <property type="project" value="InterPro"/>
</dbReference>
<keyword evidence="7" id="KW-0238">DNA-binding</keyword>
<dbReference type="SMART" id="SM00382">
    <property type="entry name" value="AAA"/>
    <property type="match status" value="1"/>
</dbReference>
<dbReference type="InterPro" id="IPR001789">
    <property type="entry name" value="Sig_transdc_resp-reg_receiver"/>
</dbReference>
<dbReference type="PROSITE" id="PS00675">
    <property type="entry name" value="SIGMA54_INTERACT_1"/>
    <property type="match status" value="1"/>
</dbReference>
<keyword evidence="5" id="KW-0067">ATP-binding</keyword>
<dbReference type="CDD" id="cd00009">
    <property type="entry name" value="AAA"/>
    <property type="match status" value="1"/>
</dbReference>
<dbReference type="FunFam" id="1.10.8.60:FF:000014">
    <property type="entry name" value="DNA-binding transcriptional regulator NtrC"/>
    <property type="match status" value="1"/>
</dbReference>
<evidence type="ECO:0000256" key="4">
    <source>
        <dbReference type="ARBA" id="ARBA00022741"/>
    </source>
</evidence>
<keyword evidence="4" id="KW-0547">Nucleotide-binding</keyword>
<comment type="subcellular location">
    <subcellularLocation>
        <location evidence="1">Cytoplasm</location>
    </subcellularLocation>
</comment>
<feature type="domain" description="Response regulatory" evidence="12">
    <location>
        <begin position="4"/>
        <end position="118"/>
    </location>
</feature>
<dbReference type="InterPro" id="IPR002197">
    <property type="entry name" value="HTH_Fis"/>
</dbReference>
<evidence type="ECO:0000313" key="13">
    <source>
        <dbReference type="EMBL" id="RKD31226.1"/>
    </source>
</evidence>
<dbReference type="InterPro" id="IPR058031">
    <property type="entry name" value="AAA_lid_NorR"/>
</dbReference>
<comment type="caution">
    <text evidence="13">The sequence shown here is derived from an EMBL/GenBank/DDBJ whole genome shotgun (WGS) entry which is preliminary data.</text>
</comment>
<dbReference type="EMBL" id="MCIB01000023">
    <property type="protein sequence ID" value="RKD31226.1"/>
    <property type="molecule type" value="Genomic_DNA"/>
</dbReference>
<sequence>MAGKILIADDEKNMLWALKKALRKVGYDIITAENGLEAVNIFLEEGPDLVLLDLKMPKMNGIEVLRKIKKENPDTPVIMITAHGTAESAVEAMKIGALDYISKPFDIEELKVVIRKALKYKNLNDEVKYLKDKLKEKTGYIKYKSSKMEEVLDIVSRVALTNSTVLILGESGTGKELIADAIHDNSNRKDGPLIKINCAALPENLLESELFGYEKGAFTGATKSKPGKFEMAHNGTIFLDEIGEISPSMQVKLLRVIQEKEFERIGSTDTIKVDIRIIAATNRDLKKMVEEGKFREDLYYRLNVIPIYIPPLRERKEDIPILVNHFIEKYCKQMGKTKMSISPRALDKLKNYEWKGNVRELQNVIERCVILSTEDEIKEDMFPEEIRKTSATSLENFILPDEGISLEEVEKSLILQALKKTNYNQTKAAKMLGITRHTLLYRMDKYGIKKTN</sequence>
<dbReference type="PROSITE" id="PS50045">
    <property type="entry name" value="SIGMA54_INTERACT_4"/>
    <property type="match status" value="1"/>
</dbReference>
<keyword evidence="8" id="KW-0010">Activator</keyword>
<dbReference type="PROSITE" id="PS00676">
    <property type="entry name" value="SIGMA54_INTERACT_2"/>
    <property type="match status" value="1"/>
</dbReference>
<dbReference type="SUPFAM" id="SSF46689">
    <property type="entry name" value="Homeodomain-like"/>
    <property type="match status" value="1"/>
</dbReference>
<dbReference type="GO" id="GO:0005737">
    <property type="term" value="C:cytoplasm"/>
    <property type="evidence" value="ECO:0007669"/>
    <property type="project" value="UniProtKB-SubCell"/>
</dbReference>
<protein>
    <submittedName>
        <fullName evidence="13">Two-component system response regulator</fullName>
    </submittedName>
</protein>
<dbReference type="Pfam" id="PF00158">
    <property type="entry name" value="Sigma54_activat"/>
    <property type="match status" value="1"/>
</dbReference>
<dbReference type="InterPro" id="IPR027417">
    <property type="entry name" value="P-loop_NTPase"/>
</dbReference>
<dbReference type="OrthoDB" id="9803970at2"/>
<evidence type="ECO:0000256" key="3">
    <source>
        <dbReference type="ARBA" id="ARBA00022553"/>
    </source>
</evidence>
<dbReference type="Gene3D" id="1.10.8.60">
    <property type="match status" value="1"/>
</dbReference>
<dbReference type="InterPro" id="IPR025943">
    <property type="entry name" value="Sigma_54_int_dom_ATP-bd_2"/>
</dbReference>
<dbReference type="InterPro" id="IPR009057">
    <property type="entry name" value="Homeodomain-like_sf"/>
</dbReference>
<keyword evidence="9" id="KW-0804">Transcription</keyword>
<evidence type="ECO:0000259" key="11">
    <source>
        <dbReference type="PROSITE" id="PS50045"/>
    </source>
</evidence>
<reference evidence="13 14" key="1">
    <citation type="submission" date="2016-08" db="EMBL/GenBank/DDBJ databases">
        <title>Novel Firmicutes and Novel Genomes.</title>
        <authorList>
            <person name="Poppleton D.I."/>
            <person name="Gribaldo S."/>
        </authorList>
    </citation>
    <scope>NUCLEOTIDE SEQUENCE [LARGE SCALE GENOMIC DNA]</scope>
    <source>
        <strain evidence="13 14">CTT3</strain>
    </source>
</reference>
<dbReference type="PROSITE" id="PS50110">
    <property type="entry name" value="RESPONSE_REGULATORY"/>
    <property type="match status" value="1"/>
</dbReference>
<dbReference type="SMART" id="SM00448">
    <property type="entry name" value="REC"/>
    <property type="match status" value="1"/>
</dbReference>
<dbReference type="PRINTS" id="PR01590">
    <property type="entry name" value="HTHFIS"/>
</dbReference>
<dbReference type="PANTHER" id="PTHR32071">
    <property type="entry name" value="TRANSCRIPTIONAL REGULATORY PROTEIN"/>
    <property type="match status" value="1"/>
</dbReference>
<evidence type="ECO:0000256" key="10">
    <source>
        <dbReference type="PROSITE-ProRule" id="PRU00169"/>
    </source>
</evidence>
<evidence type="ECO:0000256" key="5">
    <source>
        <dbReference type="ARBA" id="ARBA00022840"/>
    </source>
</evidence>
<dbReference type="Pfam" id="PF02954">
    <property type="entry name" value="HTH_8"/>
    <property type="match status" value="1"/>
</dbReference>
<dbReference type="Gene3D" id="1.10.10.60">
    <property type="entry name" value="Homeodomain-like"/>
    <property type="match status" value="1"/>
</dbReference>
<dbReference type="Proteomes" id="UP000284177">
    <property type="component" value="Unassembled WGS sequence"/>
</dbReference>
<gene>
    <name evidence="13" type="ORF">BET03_03610</name>
</gene>
<keyword evidence="14" id="KW-1185">Reference proteome</keyword>
<dbReference type="PANTHER" id="PTHR32071:SF57">
    <property type="entry name" value="C4-DICARBOXYLATE TRANSPORT TRANSCRIPTIONAL REGULATORY PROTEIN DCTD"/>
    <property type="match status" value="1"/>
</dbReference>
<evidence type="ECO:0000256" key="1">
    <source>
        <dbReference type="ARBA" id="ARBA00004496"/>
    </source>
</evidence>
<dbReference type="InterPro" id="IPR025662">
    <property type="entry name" value="Sigma_54_int_dom_ATP-bd_1"/>
</dbReference>
<evidence type="ECO:0000313" key="14">
    <source>
        <dbReference type="Proteomes" id="UP000284177"/>
    </source>
</evidence>
<name>A0A419T199_9FIRM</name>
<evidence type="ECO:0000256" key="9">
    <source>
        <dbReference type="ARBA" id="ARBA00023163"/>
    </source>
</evidence>